<gene>
    <name evidence="1" type="ORF">OW763_00980</name>
</gene>
<comment type="caution">
    <text evidence="1">The sequence shown here is derived from an EMBL/GenBank/DDBJ whole genome shotgun (WGS) entry which is preliminary data.</text>
</comment>
<organism evidence="1 2">
    <name type="scientific">Clostridium aestuarii</name>
    <dbReference type="NCBI Taxonomy" id="338193"/>
    <lineage>
        <taxon>Bacteria</taxon>
        <taxon>Bacillati</taxon>
        <taxon>Bacillota</taxon>
        <taxon>Clostridia</taxon>
        <taxon>Eubacteriales</taxon>
        <taxon>Clostridiaceae</taxon>
        <taxon>Clostridium</taxon>
    </lineage>
</organism>
<dbReference type="CDD" id="cd10924">
    <property type="entry name" value="CE4_COG4878"/>
    <property type="match status" value="1"/>
</dbReference>
<evidence type="ECO:0000313" key="2">
    <source>
        <dbReference type="Proteomes" id="UP001078443"/>
    </source>
</evidence>
<dbReference type="Proteomes" id="UP001078443">
    <property type="component" value="Unassembled WGS sequence"/>
</dbReference>
<dbReference type="Gene3D" id="3.20.20.370">
    <property type="entry name" value="Glycoside hydrolase/deacetylase"/>
    <property type="match status" value="1"/>
</dbReference>
<name>A0ABT4CVB1_9CLOT</name>
<dbReference type="InterPro" id="IPR011330">
    <property type="entry name" value="Glyco_hydro/deAcase_b/a-brl"/>
</dbReference>
<dbReference type="InterPro" id="IPR018695">
    <property type="entry name" value="DUF2194"/>
</dbReference>
<dbReference type="RefSeq" id="WP_268039196.1">
    <property type="nucleotide sequence ID" value="NZ_JAPQER010000001.1"/>
</dbReference>
<accession>A0ABT4CVB1</accession>
<sequence length="603" mass="70155">MYKKNMFFSLSLVFLLAVFYQCLRSDIFIKFIRNTNDYKMLNSEENTGVKINVNKEKYLVIYDKTDTNSIYIKNNVIKVIENMKKDYTELSVEEYENNDLNYDGVIFAFERMDYLKNIDNFIEYSRGGGSLLFMERPVIDESFKSFYKELGISSLNDLINSYGIKLLSNVLVGAKEFEINDSSIENSSLDLKLSDDTKIYIESYDKLPLLWSKNLDKGKIIFFNGTMLNEKINRGLITGILSLSKEEFIYPVINMKLLYIDDFPAPVPEGVEPNIYKEFGRNIPKFYREIWWADMIAAAAKYDVKYTGLIIETYNDKVKSPFVIQDTNNRNDLIIYGRELLKNGGEIGIHGYNHQSFAYKGYIKQNLGYNSWDNKVDMIKSLQEVMRYAKEVYPKYNFRVYVPPSNILSPEGRQAVIEAMPNIKIISSVYMSDAYGDSYCQEFEISADGIIEMPRFTSGYEKKSDEMWSIYNGVTSLGVFSHFVHPDDVLDYDRNNGKGWTKLYEEFTSLLKQVKDKYSWLRSMNASTGGEEVKKYLQCDPYIAYDKDIIEIYCESFRKNTYFILRSEKEILKSKGCDVNKIDEGVYLICLKEAYASINIEKE</sequence>
<evidence type="ECO:0000313" key="1">
    <source>
        <dbReference type="EMBL" id="MCY6482928.1"/>
    </source>
</evidence>
<protein>
    <submittedName>
        <fullName evidence="1">DUF2194 domain-containing protein</fullName>
    </submittedName>
</protein>
<proteinExistence type="predicted"/>
<dbReference type="SUPFAM" id="SSF88713">
    <property type="entry name" value="Glycoside hydrolase/deacetylase"/>
    <property type="match status" value="1"/>
</dbReference>
<dbReference type="EMBL" id="JAPQER010000001">
    <property type="protein sequence ID" value="MCY6482928.1"/>
    <property type="molecule type" value="Genomic_DNA"/>
</dbReference>
<dbReference type="Pfam" id="PF09960">
    <property type="entry name" value="DUF2194"/>
    <property type="match status" value="2"/>
</dbReference>
<keyword evidence="2" id="KW-1185">Reference proteome</keyword>
<reference evidence="1" key="1">
    <citation type="submission" date="2022-12" db="EMBL/GenBank/DDBJ databases">
        <authorList>
            <person name="Wang J."/>
        </authorList>
    </citation>
    <scope>NUCLEOTIDE SEQUENCE</scope>
    <source>
        <strain evidence="1">HY-45-18</strain>
    </source>
</reference>